<reference evidence="4 5" key="1">
    <citation type="submission" date="2015-09" db="EMBL/GenBank/DDBJ databases">
        <authorList>
            <consortium name="Pathogen Informatics"/>
        </authorList>
    </citation>
    <scope>NUCLEOTIDE SEQUENCE [LARGE SCALE GENOMIC DNA]</scope>
    <source>
        <strain evidence="2 4">2789STDY5608851</strain>
        <strain evidence="1 5">2789STDY5834961</strain>
    </source>
</reference>
<evidence type="ECO:0000313" key="6">
    <source>
        <dbReference type="Proteomes" id="UP000472916"/>
    </source>
</evidence>
<evidence type="ECO:0000313" key="5">
    <source>
        <dbReference type="Proteomes" id="UP000095597"/>
    </source>
</evidence>
<protein>
    <submittedName>
        <fullName evidence="3">PqqD family peptide modification chaperone</fullName>
    </submittedName>
</protein>
<evidence type="ECO:0000313" key="1">
    <source>
        <dbReference type="EMBL" id="CUM90772.1"/>
    </source>
</evidence>
<organism evidence="1 5">
    <name type="scientific">Dorea longicatena</name>
    <dbReference type="NCBI Taxonomy" id="88431"/>
    <lineage>
        <taxon>Bacteria</taxon>
        <taxon>Bacillati</taxon>
        <taxon>Bacillota</taxon>
        <taxon>Clostridia</taxon>
        <taxon>Lachnospirales</taxon>
        <taxon>Lachnospiraceae</taxon>
        <taxon>Dorea</taxon>
    </lineage>
</organism>
<evidence type="ECO:0000313" key="4">
    <source>
        <dbReference type="Proteomes" id="UP000095380"/>
    </source>
</evidence>
<sequence length="95" mass="10824">MKIVKEFILREIAGECVLVPTGATSQEFNGMITISDTAKFIWENIEKVDSLEEMIRMVLDTYEIDEETARRDTIAFVGALVENGFIECTREDGTW</sequence>
<evidence type="ECO:0000313" key="2">
    <source>
        <dbReference type="EMBL" id="CUN92026.1"/>
    </source>
</evidence>
<dbReference type="EMBL" id="WWSC01000004">
    <property type="protein sequence ID" value="MZK40956.1"/>
    <property type="molecule type" value="Genomic_DNA"/>
</dbReference>
<dbReference type="EMBL" id="CYYM01000004">
    <property type="protein sequence ID" value="CUN92026.1"/>
    <property type="molecule type" value="Genomic_DNA"/>
</dbReference>
<dbReference type="Pfam" id="PF05402">
    <property type="entry name" value="PqqD"/>
    <property type="match status" value="1"/>
</dbReference>
<dbReference type="OrthoDB" id="1752996at2"/>
<reference evidence="3 6" key="2">
    <citation type="journal article" date="2019" name="Nat. Med.">
        <title>A library of human gut bacterial isolates paired with longitudinal multiomics data enables mechanistic microbiome research.</title>
        <authorList>
            <person name="Poyet M."/>
            <person name="Groussin M."/>
            <person name="Gibbons S.M."/>
            <person name="Avila-Pacheco J."/>
            <person name="Jiang X."/>
            <person name="Kearney S.M."/>
            <person name="Perrotta A.R."/>
            <person name="Berdy B."/>
            <person name="Zhao S."/>
            <person name="Lieberman T.D."/>
            <person name="Swanson P.K."/>
            <person name="Smith M."/>
            <person name="Roesemann S."/>
            <person name="Alexander J.E."/>
            <person name="Rich S.A."/>
            <person name="Livny J."/>
            <person name="Vlamakis H."/>
            <person name="Clish C."/>
            <person name="Bullock K."/>
            <person name="Deik A."/>
            <person name="Scott J."/>
            <person name="Pierce K.A."/>
            <person name="Xavier R.J."/>
            <person name="Alm E.J."/>
        </authorList>
    </citation>
    <scope>NUCLEOTIDE SEQUENCE [LARGE SCALE GENOMIC DNA]</scope>
    <source>
        <strain evidence="3 6">BIOML-A6</strain>
    </source>
</reference>
<dbReference type="RefSeq" id="WP_055194344.1">
    <property type="nucleotide sequence ID" value="NZ_CAXSPU010000005.1"/>
</dbReference>
<dbReference type="InterPro" id="IPR008792">
    <property type="entry name" value="PQQD"/>
</dbReference>
<dbReference type="EMBL" id="CYXO01000005">
    <property type="protein sequence ID" value="CUM90772.1"/>
    <property type="molecule type" value="Genomic_DNA"/>
</dbReference>
<proteinExistence type="predicted"/>
<dbReference type="Proteomes" id="UP000095380">
    <property type="component" value="Unassembled WGS sequence"/>
</dbReference>
<dbReference type="AlphaFoldDB" id="A0A173SK08"/>
<evidence type="ECO:0000313" key="3">
    <source>
        <dbReference type="EMBL" id="MZK40956.1"/>
    </source>
</evidence>
<dbReference type="InterPro" id="IPR041881">
    <property type="entry name" value="PqqD_sf"/>
</dbReference>
<accession>A0A173SK08</accession>
<gene>
    <name evidence="2" type="ORF">ERS852408_01169</name>
    <name evidence="1" type="ORF">ERS852573_01073</name>
    <name evidence="3" type="ORF">GT528_04375</name>
</gene>
<dbReference type="Proteomes" id="UP000472916">
    <property type="component" value="Unassembled WGS sequence"/>
</dbReference>
<dbReference type="Gene3D" id="1.10.10.1150">
    <property type="entry name" value="Coenzyme PQQ synthesis protein D (PqqD)"/>
    <property type="match status" value="1"/>
</dbReference>
<name>A0A173SK08_9FIRM</name>
<dbReference type="Proteomes" id="UP000095597">
    <property type="component" value="Unassembled WGS sequence"/>
</dbReference>